<dbReference type="EMBL" id="LKEY01014060">
    <property type="protein sequence ID" value="KYN50423.1"/>
    <property type="molecule type" value="Genomic_DNA"/>
</dbReference>
<keyword evidence="3" id="KW-1185">Reference proteome</keyword>
<dbReference type="PANTHER" id="PTHR11475:SF106">
    <property type="entry name" value="CURLY SU"/>
    <property type="match status" value="1"/>
</dbReference>
<sequence>MGLMNQVAQAMDDSITQEVTNHLFKKVGAKFGLDLVSFNMQRGREFGIPSYMEFR</sequence>
<dbReference type="Proteomes" id="UP000078492">
    <property type="component" value="Unassembled WGS sequence"/>
</dbReference>
<evidence type="ECO:0000313" key="3">
    <source>
        <dbReference type="Proteomes" id="UP000078492"/>
    </source>
</evidence>
<dbReference type="AlphaFoldDB" id="A0A151K330"/>
<protein>
    <submittedName>
        <fullName evidence="2">Uncharacterized protein</fullName>
    </submittedName>
</protein>
<dbReference type="GO" id="GO:0020037">
    <property type="term" value="F:heme binding"/>
    <property type="evidence" value="ECO:0007669"/>
    <property type="project" value="InterPro"/>
</dbReference>
<dbReference type="SUPFAM" id="SSF48113">
    <property type="entry name" value="Heme-dependent peroxidases"/>
    <property type="match status" value="1"/>
</dbReference>
<dbReference type="InterPro" id="IPR037120">
    <property type="entry name" value="Haem_peroxidase_sf_animal"/>
</dbReference>
<reference evidence="2 3" key="1">
    <citation type="submission" date="2015-09" db="EMBL/GenBank/DDBJ databases">
        <title>Trachymyrmex cornetzi WGS genome.</title>
        <authorList>
            <person name="Nygaard S."/>
            <person name="Hu H."/>
            <person name="Boomsma J."/>
            <person name="Zhang G."/>
        </authorList>
    </citation>
    <scope>NUCLEOTIDE SEQUENCE [LARGE SCALE GENOMIC DNA]</scope>
    <source>
        <strain evidence="2">Tcor2-1</strain>
        <tissue evidence="2">Whole body</tissue>
    </source>
</reference>
<evidence type="ECO:0000313" key="2">
    <source>
        <dbReference type="EMBL" id="KYN50423.1"/>
    </source>
</evidence>
<dbReference type="KEGG" id="tcz:108757371"/>
<dbReference type="Pfam" id="PF03098">
    <property type="entry name" value="An_peroxidase"/>
    <property type="match status" value="1"/>
</dbReference>
<keyword evidence="1" id="KW-0575">Peroxidase</keyword>
<evidence type="ECO:0000256" key="1">
    <source>
        <dbReference type="ARBA" id="ARBA00022559"/>
    </source>
</evidence>
<dbReference type="InterPro" id="IPR010255">
    <property type="entry name" value="Haem_peroxidase_sf"/>
</dbReference>
<dbReference type="InterPro" id="IPR019791">
    <property type="entry name" value="Haem_peroxidase_animal"/>
</dbReference>
<comment type="caution">
    <text evidence="2">The sequence shown here is derived from an EMBL/GenBank/DDBJ whole genome shotgun (WGS) entry which is preliminary data.</text>
</comment>
<dbReference type="PROSITE" id="PS50292">
    <property type="entry name" value="PEROXIDASE_3"/>
    <property type="match status" value="1"/>
</dbReference>
<name>A0A151K330_9HYME</name>
<dbReference type="GO" id="GO:0006979">
    <property type="term" value="P:response to oxidative stress"/>
    <property type="evidence" value="ECO:0007669"/>
    <property type="project" value="InterPro"/>
</dbReference>
<dbReference type="OrthoDB" id="823504at2759"/>
<dbReference type="GO" id="GO:0004601">
    <property type="term" value="F:peroxidase activity"/>
    <property type="evidence" value="ECO:0007669"/>
    <property type="project" value="UniProtKB-KW"/>
</dbReference>
<keyword evidence="1" id="KW-0560">Oxidoreductase</keyword>
<organism evidence="2 3">
    <name type="scientific">Trachymyrmex cornetzi</name>
    <dbReference type="NCBI Taxonomy" id="471704"/>
    <lineage>
        <taxon>Eukaryota</taxon>
        <taxon>Metazoa</taxon>
        <taxon>Ecdysozoa</taxon>
        <taxon>Arthropoda</taxon>
        <taxon>Hexapoda</taxon>
        <taxon>Insecta</taxon>
        <taxon>Pterygota</taxon>
        <taxon>Neoptera</taxon>
        <taxon>Endopterygota</taxon>
        <taxon>Hymenoptera</taxon>
        <taxon>Apocrita</taxon>
        <taxon>Aculeata</taxon>
        <taxon>Formicoidea</taxon>
        <taxon>Formicidae</taxon>
        <taxon>Myrmicinae</taxon>
        <taxon>Trachymyrmex</taxon>
    </lineage>
</organism>
<dbReference type="Gene3D" id="1.10.640.10">
    <property type="entry name" value="Haem peroxidase domain superfamily, animal type"/>
    <property type="match status" value="1"/>
</dbReference>
<proteinExistence type="predicted"/>
<gene>
    <name evidence="2" type="ORF">ALC57_00060</name>
</gene>
<dbReference type="STRING" id="471704.A0A151K330"/>
<accession>A0A151K330</accession>
<dbReference type="PANTHER" id="PTHR11475">
    <property type="entry name" value="OXIDASE/PEROXIDASE"/>
    <property type="match status" value="1"/>
</dbReference>